<sequence length="124" mass="12674">MAWESSRVTAPILGLGSPPGFVPGPTGALKAVPTVDHLAEPHIDAASVPPSSGPPRSPSYLPQLPLGVPPGGPPEVSPLPFTVPICASGAWSLAPFVSRATHQPETRAPPGPAAWLTWVTQGVR</sequence>
<dbReference type="Proteomes" id="UP001499990">
    <property type="component" value="Unassembled WGS sequence"/>
</dbReference>
<reference evidence="3" key="1">
    <citation type="journal article" date="2019" name="Int. J. Syst. Evol. Microbiol.">
        <title>The Global Catalogue of Microorganisms (GCM) 10K type strain sequencing project: providing services to taxonomists for standard genome sequencing and annotation.</title>
        <authorList>
            <consortium name="The Broad Institute Genomics Platform"/>
            <consortium name="The Broad Institute Genome Sequencing Center for Infectious Disease"/>
            <person name="Wu L."/>
            <person name="Ma J."/>
        </authorList>
    </citation>
    <scope>NUCLEOTIDE SEQUENCE [LARGE SCALE GENOMIC DNA]</scope>
    <source>
        <strain evidence="3">JCM 9651</strain>
    </source>
</reference>
<keyword evidence="3" id="KW-1185">Reference proteome</keyword>
<evidence type="ECO:0000313" key="2">
    <source>
        <dbReference type="EMBL" id="GAA3372299.1"/>
    </source>
</evidence>
<dbReference type="EMBL" id="BAAAYL010000001">
    <property type="protein sequence ID" value="GAA3372299.1"/>
    <property type="molecule type" value="Genomic_DNA"/>
</dbReference>
<protein>
    <submittedName>
        <fullName evidence="2">Uncharacterized protein</fullName>
    </submittedName>
</protein>
<organism evidence="2 3">
    <name type="scientific">Streptomyces sannanensis</name>
    <dbReference type="NCBI Taxonomy" id="285536"/>
    <lineage>
        <taxon>Bacteria</taxon>
        <taxon>Bacillati</taxon>
        <taxon>Actinomycetota</taxon>
        <taxon>Actinomycetes</taxon>
        <taxon>Kitasatosporales</taxon>
        <taxon>Streptomycetaceae</taxon>
        <taxon>Streptomyces</taxon>
    </lineage>
</organism>
<evidence type="ECO:0000313" key="3">
    <source>
        <dbReference type="Proteomes" id="UP001499990"/>
    </source>
</evidence>
<comment type="caution">
    <text evidence="2">The sequence shown here is derived from an EMBL/GenBank/DDBJ whole genome shotgun (WGS) entry which is preliminary data.</text>
</comment>
<gene>
    <name evidence="2" type="ORF">GCM10020367_26640</name>
</gene>
<accession>A0ABP6SAN0</accession>
<feature type="region of interest" description="Disordered" evidence="1">
    <location>
        <begin position="42"/>
        <end position="71"/>
    </location>
</feature>
<name>A0ABP6SAN0_9ACTN</name>
<evidence type="ECO:0000256" key="1">
    <source>
        <dbReference type="SAM" id="MobiDB-lite"/>
    </source>
</evidence>
<proteinExistence type="predicted"/>